<reference evidence="1" key="1">
    <citation type="journal article" date="2021" name="Proc. Natl. Acad. Sci. U.S.A.">
        <title>A Catalog of Tens of Thousands of Viruses from Human Metagenomes Reveals Hidden Associations with Chronic Diseases.</title>
        <authorList>
            <person name="Tisza M.J."/>
            <person name="Buck C.B."/>
        </authorList>
    </citation>
    <scope>NUCLEOTIDE SEQUENCE</scope>
    <source>
        <strain evidence="1">Ct8Lf7</strain>
    </source>
</reference>
<accession>A0A8S5S003</accession>
<name>A0A8S5S003_9CAUD</name>
<dbReference type="EMBL" id="BK032511">
    <property type="protein sequence ID" value="DAF44310.1"/>
    <property type="molecule type" value="Genomic_DNA"/>
</dbReference>
<sequence length="52" mass="5945">MFLYIEYVKFNLSNIKCIPPKYISEGLSNVGSLRCFYNSNISISFLKCLSVS</sequence>
<protein>
    <submittedName>
        <fullName evidence="1">Uncharacterized protein</fullName>
    </submittedName>
</protein>
<proteinExistence type="predicted"/>
<evidence type="ECO:0000313" key="1">
    <source>
        <dbReference type="EMBL" id="DAF44310.1"/>
    </source>
</evidence>
<organism evidence="1">
    <name type="scientific">Podoviridae sp. ct8Lf7</name>
    <dbReference type="NCBI Taxonomy" id="2827723"/>
    <lineage>
        <taxon>Viruses</taxon>
        <taxon>Duplodnaviria</taxon>
        <taxon>Heunggongvirae</taxon>
        <taxon>Uroviricota</taxon>
        <taxon>Caudoviricetes</taxon>
    </lineage>
</organism>